<dbReference type="AlphaFoldDB" id="A0A0D7AUQ3"/>
<evidence type="ECO:0000313" key="3">
    <source>
        <dbReference type="Proteomes" id="UP000054007"/>
    </source>
</evidence>
<keyword evidence="1" id="KW-1133">Transmembrane helix</keyword>
<feature type="transmembrane region" description="Helical" evidence="1">
    <location>
        <begin position="16"/>
        <end position="33"/>
    </location>
</feature>
<keyword evidence="3" id="KW-1185">Reference proteome</keyword>
<proteinExistence type="predicted"/>
<sequence>MTILSRLVLTPDGKQSLLSLAILLVGGGGLYFLRGRQGLQKLPFSKLPLEYHYSFMAVCVVFCLGMMGPTQRWVRSWGETLDASFAGASDKLGRCWTGLKQTLQKKLRRSDGNRQDLHDRWKASFTTRAVIFRQILESVNEAEEILAKSPEQTTMYFKGTVFSPDASRGQAQREKAFVDRVNEQLDAVLIPWKGQLVTAIRKALEQRLPPTFQSGSIPFDIPLASAVTHSFVLCDVEPKIKALGEQIAAGLAKGMGMGTHELYEAERVQEWMRTVLDPALKTALKGLTFDLTPENPAP</sequence>
<organism evidence="2 3">
    <name type="scientific">Cylindrobasidium torrendii FP15055 ss-10</name>
    <dbReference type="NCBI Taxonomy" id="1314674"/>
    <lineage>
        <taxon>Eukaryota</taxon>
        <taxon>Fungi</taxon>
        <taxon>Dikarya</taxon>
        <taxon>Basidiomycota</taxon>
        <taxon>Agaricomycotina</taxon>
        <taxon>Agaricomycetes</taxon>
        <taxon>Agaricomycetidae</taxon>
        <taxon>Agaricales</taxon>
        <taxon>Marasmiineae</taxon>
        <taxon>Physalacriaceae</taxon>
        <taxon>Cylindrobasidium</taxon>
    </lineage>
</organism>
<keyword evidence="1" id="KW-0472">Membrane</keyword>
<evidence type="ECO:0000256" key="1">
    <source>
        <dbReference type="SAM" id="Phobius"/>
    </source>
</evidence>
<evidence type="ECO:0000313" key="2">
    <source>
        <dbReference type="EMBL" id="KIY61584.1"/>
    </source>
</evidence>
<reference evidence="2 3" key="1">
    <citation type="journal article" date="2015" name="Fungal Genet. Biol.">
        <title>Evolution of novel wood decay mechanisms in Agaricales revealed by the genome sequences of Fistulina hepatica and Cylindrobasidium torrendii.</title>
        <authorList>
            <person name="Floudas D."/>
            <person name="Held B.W."/>
            <person name="Riley R."/>
            <person name="Nagy L.G."/>
            <person name="Koehler G."/>
            <person name="Ransdell A.S."/>
            <person name="Younus H."/>
            <person name="Chow J."/>
            <person name="Chiniquy J."/>
            <person name="Lipzen A."/>
            <person name="Tritt A."/>
            <person name="Sun H."/>
            <person name="Haridas S."/>
            <person name="LaButti K."/>
            <person name="Ohm R.A."/>
            <person name="Kues U."/>
            <person name="Blanchette R.A."/>
            <person name="Grigoriev I.V."/>
            <person name="Minto R.E."/>
            <person name="Hibbett D.S."/>
        </authorList>
    </citation>
    <scope>NUCLEOTIDE SEQUENCE [LARGE SCALE GENOMIC DNA]</scope>
    <source>
        <strain evidence="2 3">FP15055 ss-10</strain>
    </source>
</reference>
<protein>
    <submittedName>
        <fullName evidence="2">Uncharacterized protein</fullName>
    </submittedName>
</protein>
<name>A0A0D7AUQ3_9AGAR</name>
<dbReference type="Proteomes" id="UP000054007">
    <property type="component" value="Unassembled WGS sequence"/>
</dbReference>
<gene>
    <name evidence="2" type="ORF">CYLTODRAFT_459751</name>
</gene>
<feature type="transmembrane region" description="Helical" evidence="1">
    <location>
        <begin position="53"/>
        <end position="74"/>
    </location>
</feature>
<dbReference type="EMBL" id="KN880912">
    <property type="protein sequence ID" value="KIY61584.1"/>
    <property type="molecule type" value="Genomic_DNA"/>
</dbReference>
<keyword evidence="1" id="KW-0812">Transmembrane</keyword>
<accession>A0A0D7AUQ3</accession>